<dbReference type="OrthoDB" id="285838at2"/>
<reference evidence="2" key="1">
    <citation type="submission" date="2017-06" db="EMBL/GenBank/DDBJ databases">
        <title>Genome analysis of Fimbriiglobus ruber SP5, the first member of the order Planctomycetales with confirmed chitinolytic capability.</title>
        <authorList>
            <person name="Ravin N.V."/>
            <person name="Rakitin A.L."/>
            <person name="Ivanova A.A."/>
            <person name="Beletsky A.V."/>
            <person name="Kulichevskaya I.S."/>
            <person name="Mardanov A.V."/>
            <person name="Dedysh S.N."/>
        </authorList>
    </citation>
    <scope>NUCLEOTIDE SEQUENCE [LARGE SCALE GENOMIC DNA]</scope>
    <source>
        <strain evidence="2">SP5</strain>
    </source>
</reference>
<dbReference type="Proteomes" id="UP000214646">
    <property type="component" value="Unassembled WGS sequence"/>
</dbReference>
<dbReference type="RefSeq" id="WP_088252265.1">
    <property type="nucleotide sequence ID" value="NZ_NIDE01000001.1"/>
</dbReference>
<accession>A0A225E5T5</accession>
<gene>
    <name evidence="1" type="ORF">FRUB_00823</name>
</gene>
<keyword evidence="2" id="KW-1185">Reference proteome</keyword>
<proteinExistence type="predicted"/>
<dbReference type="EMBL" id="NIDE01000001">
    <property type="protein sequence ID" value="OWK47124.1"/>
    <property type="molecule type" value="Genomic_DNA"/>
</dbReference>
<protein>
    <submittedName>
        <fullName evidence="1">Uncharacterized protein</fullName>
    </submittedName>
</protein>
<name>A0A225E5T5_9BACT</name>
<organism evidence="1 2">
    <name type="scientific">Fimbriiglobus ruber</name>
    <dbReference type="NCBI Taxonomy" id="1908690"/>
    <lineage>
        <taxon>Bacteria</taxon>
        <taxon>Pseudomonadati</taxon>
        <taxon>Planctomycetota</taxon>
        <taxon>Planctomycetia</taxon>
        <taxon>Gemmatales</taxon>
        <taxon>Gemmataceae</taxon>
        <taxon>Fimbriiglobus</taxon>
    </lineage>
</organism>
<evidence type="ECO:0000313" key="1">
    <source>
        <dbReference type="EMBL" id="OWK47124.1"/>
    </source>
</evidence>
<sequence length="75" mass="8738">MRRTIKRLAIGVFAATALGNTGCVLNQYAADPVTRMDQMMNQSEDYRQIGEFWRRFWFNDMPSHMTPERIHGGIM</sequence>
<evidence type="ECO:0000313" key="2">
    <source>
        <dbReference type="Proteomes" id="UP000214646"/>
    </source>
</evidence>
<dbReference type="AlphaFoldDB" id="A0A225E5T5"/>
<comment type="caution">
    <text evidence="1">The sequence shown here is derived from an EMBL/GenBank/DDBJ whole genome shotgun (WGS) entry which is preliminary data.</text>
</comment>